<dbReference type="AlphaFoldDB" id="A0A4Y7JTB8"/>
<sequence>MMASARLMSDSGDKVLKISSSSSLRIQRGDITKRSINGTSDAIVNAANQVMLGGGEVDGGRHKLNPSQAIHRAAGPELRAACYDVPEVRPGIRCPKGEARITPPFKLLVSHVIHTVGLIYDIDNNPEKLHKACKESNIDFVVFPAISSGLWPTAAIIAICTVMESDGDFKEITCIMFSLKMTYTMLGWRRRMYCFSCCLHPTEQQHQRYFRRVLYVRVTFRSHLTQLHYPPAYPPLQFSQSGRSMVNAANERMLGAGGVDGGKHTVGPIYDIDNHPEVILRNAYRNCIRPAEESNIDYIIFLPYLVPFIGKFPMST</sequence>
<evidence type="ECO:0000313" key="3">
    <source>
        <dbReference type="Proteomes" id="UP000316621"/>
    </source>
</evidence>
<evidence type="ECO:0000259" key="1">
    <source>
        <dbReference type="PROSITE" id="PS51154"/>
    </source>
</evidence>
<dbReference type="PROSITE" id="PS51154">
    <property type="entry name" value="MACRO"/>
    <property type="match status" value="1"/>
</dbReference>
<dbReference type="SMART" id="SM00506">
    <property type="entry name" value="A1pp"/>
    <property type="match status" value="1"/>
</dbReference>
<dbReference type="InterPro" id="IPR002589">
    <property type="entry name" value="Macro_dom"/>
</dbReference>
<gene>
    <name evidence="2" type="ORF">C5167_024807</name>
</gene>
<dbReference type="STRING" id="3469.A0A4Y7JTB8"/>
<accession>A0A4Y7JTB8</accession>
<protein>
    <recommendedName>
        <fullName evidence="1">Macro domain-containing protein</fullName>
    </recommendedName>
</protein>
<dbReference type="PANTHER" id="PTHR11106">
    <property type="entry name" value="GANGLIOSIDE INDUCED DIFFERENTIATION ASSOCIATED PROTEIN 2-RELATED"/>
    <property type="match status" value="1"/>
</dbReference>
<evidence type="ECO:0000313" key="2">
    <source>
        <dbReference type="EMBL" id="RZC63038.1"/>
    </source>
</evidence>
<dbReference type="Gramene" id="RZC63038">
    <property type="protein sequence ID" value="RZC63038"/>
    <property type="gene ID" value="C5167_024807"/>
</dbReference>
<organism evidence="2 3">
    <name type="scientific">Papaver somniferum</name>
    <name type="common">Opium poppy</name>
    <dbReference type="NCBI Taxonomy" id="3469"/>
    <lineage>
        <taxon>Eukaryota</taxon>
        <taxon>Viridiplantae</taxon>
        <taxon>Streptophyta</taxon>
        <taxon>Embryophyta</taxon>
        <taxon>Tracheophyta</taxon>
        <taxon>Spermatophyta</taxon>
        <taxon>Magnoliopsida</taxon>
        <taxon>Ranunculales</taxon>
        <taxon>Papaveraceae</taxon>
        <taxon>Papaveroideae</taxon>
        <taxon>Papaver</taxon>
    </lineage>
</organism>
<keyword evidence="3" id="KW-1185">Reference proteome</keyword>
<name>A0A4Y7JTB8_PAPSO</name>
<dbReference type="Pfam" id="PF01661">
    <property type="entry name" value="Macro"/>
    <property type="match status" value="1"/>
</dbReference>
<dbReference type="PANTHER" id="PTHR11106:SF27">
    <property type="entry name" value="MACRO DOMAIN-CONTAINING PROTEIN"/>
    <property type="match status" value="1"/>
</dbReference>
<dbReference type="SUPFAM" id="SSF52949">
    <property type="entry name" value="Macro domain-like"/>
    <property type="match status" value="2"/>
</dbReference>
<dbReference type="EMBL" id="CM010719">
    <property type="protein sequence ID" value="RZC63038.1"/>
    <property type="molecule type" value="Genomic_DNA"/>
</dbReference>
<proteinExistence type="predicted"/>
<dbReference type="Proteomes" id="UP000316621">
    <property type="component" value="Chromosome 5"/>
</dbReference>
<feature type="domain" description="Macro" evidence="1">
    <location>
        <begin position="11"/>
        <end position="183"/>
    </location>
</feature>
<dbReference type="InterPro" id="IPR043472">
    <property type="entry name" value="Macro_dom-like"/>
</dbReference>
<reference evidence="2 3" key="1">
    <citation type="journal article" date="2018" name="Science">
        <title>The opium poppy genome and morphinan production.</title>
        <authorList>
            <person name="Guo L."/>
            <person name="Winzer T."/>
            <person name="Yang X."/>
            <person name="Li Y."/>
            <person name="Ning Z."/>
            <person name="He Z."/>
            <person name="Teodor R."/>
            <person name="Lu Y."/>
            <person name="Bowser T.A."/>
            <person name="Graham I.A."/>
            <person name="Ye K."/>
        </authorList>
    </citation>
    <scope>NUCLEOTIDE SEQUENCE [LARGE SCALE GENOMIC DNA]</scope>
    <source>
        <strain evidence="3">cv. HN1</strain>
        <tissue evidence="2">Leaves</tissue>
    </source>
</reference>
<dbReference type="Gene3D" id="3.40.220.10">
    <property type="entry name" value="Leucine Aminopeptidase, subunit E, domain 1"/>
    <property type="match status" value="1"/>
</dbReference>